<protein>
    <submittedName>
        <fullName evidence="10">Aminopeptidase</fullName>
    </submittedName>
</protein>
<organism evidence="10 11">
    <name type="scientific">Clostridium frigidicarnis</name>
    <dbReference type="NCBI Taxonomy" id="84698"/>
    <lineage>
        <taxon>Bacteria</taxon>
        <taxon>Bacillati</taxon>
        <taxon>Bacillota</taxon>
        <taxon>Clostridia</taxon>
        <taxon>Eubacteriales</taxon>
        <taxon>Clostridiaceae</taxon>
        <taxon>Clostridium</taxon>
    </lineage>
</organism>
<dbReference type="PRINTS" id="PR00919">
    <property type="entry name" value="THERMOPTASE"/>
</dbReference>
<evidence type="ECO:0000313" key="10">
    <source>
        <dbReference type="EMBL" id="SFA77058.1"/>
    </source>
</evidence>
<accession>A0A1I0VLG1</accession>
<keyword evidence="9" id="KW-0482">Metalloprotease</keyword>
<dbReference type="EMBL" id="FOKI01000002">
    <property type="protein sequence ID" value="SFA77058.1"/>
    <property type="molecule type" value="Genomic_DNA"/>
</dbReference>
<comment type="cofactor">
    <cofactor evidence="2">
        <name>Mg(2+)</name>
        <dbReference type="ChEBI" id="CHEBI:18420"/>
    </cofactor>
</comment>
<dbReference type="SUPFAM" id="SSF144052">
    <property type="entry name" value="Thermophilic metalloprotease-like"/>
    <property type="match status" value="1"/>
</dbReference>
<keyword evidence="11" id="KW-1185">Reference proteome</keyword>
<evidence type="ECO:0000256" key="5">
    <source>
        <dbReference type="ARBA" id="ARBA00022438"/>
    </source>
</evidence>
<keyword evidence="7" id="KW-0479">Metal-binding</keyword>
<dbReference type="OrthoDB" id="9803993at2"/>
<dbReference type="GO" id="GO:0008237">
    <property type="term" value="F:metallopeptidase activity"/>
    <property type="evidence" value="ECO:0007669"/>
    <property type="project" value="UniProtKB-KW"/>
</dbReference>
<evidence type="ECO:0000313" key="11">
    <source>
        <dbReference type="Proteomes" id="UP000198619"/>
    </source>
</evidence>
<evidence type="ECO:0000256" key="2">
    <source>
        <dbReference type="ARBA" id="ARBA00001946"/>
    </source>
</evidence>
<comment type="similarity">
    <text evidence="4">Belongs to the peptidase M29 family.</text>
</comment>
<evidence type="ECO:0000256" key="9">
    <source>
        <dbReference type="ARBA" id="ARBA00023049"/>
    </source>
</evidence>
<evidence type="ECO:0000256" key="1">
    <source>
        <dbReference type="ARBA" id="ARBA00001941"/>
    </source>
</evidence>
<keyword evidence="8" id="KW-0378">Hydrolase</keyword>
<evidence type="ECO:0000256" key="4">
    <source>
        <dbReference type="ARBA" id="ARBA00008236"/>
    </source>
</evidence>
<dbReference type="Gene3D" id="3.40.1830.10">
    <property type="entry name" value="Thermophilic metalloprotease (M29)"/>
    <property type="match status" value="1"/>
</dbReference>
<evidence type="ECO:0000256" key="3">
    <source>
        <dbReference type="ARBA" id="ARBA00001947"/>
    </source>
</evidence>
<sequence length="409" mass="46087">MNKDLLKKYAELTVRTGINIQKNQILHINATIDCIEFVRFIAESAYDAGAENVIVDYVDEELSLMKYKKAPKESFSKMPTYAAIGRTALAKEEGAAFLSISSRNPELLKDIDPKLVAEANKANSTAFKEFYECVMGDNNQWCVVAVPTEAWAKKVFPNLDTDEAVEKLWEQIFKIVRVDKEAPVEAWNKHLSNLQEKRTFLNKKRFKYLYYKSEGTDLTIELPTKHQWLGGADKSTKEITFVANMPTEEVFTLPLKTGVNGYVKSTKPLIYGGNVIDNFVLTFKHGKVVDIKAEKGYEILKNLIETDEGSHYLGEVALVPYSSPISESNIIFFNTLFDENASCHLALGSAYSSCIEGFTSLSEEEKKTQEVNNSLNHVDFMIGSKELNIIGETVDGEKIQIFKDGNWAF</sequence>
<dbReference type="Proteomes" id="UP000198619">
    <property type="component" value="Unassembled WGS sequence"/>
</dbReference>
<evidence type="ECO:0000256" key="8">
    <source>
        <dbReference type="ARBA" id="ARBA00022801"/>
    </source>
</evidence>
<keyword evidence="5 10" id="KW-0031">Aminopeptidase</keyword>
<dbReference type="RefSeq" id="WP_090038355.1">
    <property type="nucleotide sequence ID" value="NZ_FOKI01000002.1"/>
</dbReference>
<keyword evidence="6" id="KW-0645">Protease</keyword>
<dbReference type="InterPro" id="IPR035097">
    <property type="entry name" value="M29_N-terminal"/>
</dbReference>
<dbReference type="STRING" id="84698.SAMN04488528_1002148"/>
<comment type="cofactor">
    <cofactor evidence="1">
        <name>Co(2+)</name>
        <dbReference type="ChEBI" id="CHEBI:48828"/>
    </cofactor>
</comment>
<dbReference type="PANTHER" id="PTHR34448">
    <property type="entry name" value="AMINOPEPTIDASE"/>
    <property type="match status" value="1"/>
</dbReference>
<name>A0A1I0VLG1_9CLOT</name>
<dbReference type="Pfam" id="PF02073">
    <property type="entry name" value="Peptidase_M29"/>
    <property type="match status" value="1"/>
</dbReference>
<gene>
    <name evidence="10" type="ORF">SAMN04488528_1002148</name>
</gene>
<dbReference type="InterPro" id="IPR052170">
    <property type="entry name" value="M29_Exopeptidase"/>
</dbReference>
<dbReference type="GO" id="GO:0004177">
    <property type="term" value="F:aminopeptidase activity"/>
    <property type="evidence" value="ECO:0007669"/>
    <property type="project" value="UniProtKB-KW"/>
</dbReference>
<dbReference type="InterPro" id="IPR000787">
    <property type="entry name" value="Peptidase_M29"/>
</dbReference>
<dbReference type="AlphaFoldDB" id="A0A1I0VLG1"/>
<comment type="cofactor">
    <cofactor evidence="3">
        <name>Zn(2+)</name>
        <dbReference type="ChEBI" id="CHEBI:29105"/>
    </cofactor>
</comment>
<reference evidence="10 11" key="1">
    <citation type="submission" date="2016-10" db="EMBL/GenBank/DDBJ databases">
        <authorList>
            <person name="de Groot N.N."/>
        </authorList>
    </citation>
    <scope>NUCLEOTIDE SEQUENCE [LARGE SCALE GENOMIC DNA]</scope>
    <source>
        <strain evidence="10 11">DSM 12271</strain>
    </source>
</reference>
<dbReference type="PANTHER" id="PTHR34448:SF3">
    <property type="entry name" value="AMINOPEPTIDASE AMPS"/>
    <property type="match status" value="1"/>
</dbReference>
<proteinExistence type="inferred from homology"/>
<dbReference type="GO" id="GO:0006508">
    <property type="term" value="P:proteolysis"/>
    <property type="evidence" value="ECO:0007669"/>
    <property type="project" value="UniProtKB-KW"/>
</dbReference>
<dbReference type="GO" id="GO:0046872">
    <property type="term" value="F:metal ion binding"/>
    <property type="evidence" value="ECO:0007669"/>
    <property type="project" value="UniProtKB-KW"/>
</dbReference>
<evidence type="ECO:0000256" key="6">
    <source>
        <dbReference type="ARBA" id="ARBA00022670"/>
    </source>
</evidence>
<evidence type="ECO:0000256" key="7">
    <source>
        <dbReference type="ARBA" id="ARBA00022723"/>
    </source>
</evidence>